<reference evidence="2" key="1">
    <citation type="journal article" date="2018" name="PLoS Negl. Trop. Dis.">
        <title>Sialome diversity of ticks revealed by RNAseq of single tick salivary glands.</title>
        <authorList>
            <person name="Perner J."/>
            <person name="Kropackova S."/>
            <person name="Kopacek P."/>
            <person name="Ribeiro J.M."/>
        </authorList>
    </citation>
    <scope>NUCLEOTIDE SEQUENCE</scope>
    <source>
        <strain evidence="2">Siblings of single egg batch collected in Ceske Budejovice</strain>
        <tissue evidence="2">Salivary glands</tissue>
    </source>
</reference>
<feature type="non-terminal residue" evidence="2">
    <location>
        <position position="1"/>
    </location>
</feature>
<organism evidence="2">
    <name type="scientific">Ixodes ricinus</name>
    <name type="common">Common tick</name>
    <name type="synonym">Acarus ricinus</name>
    <dbReference type="NCBI Taxonomy" id="34613"/>
    <lineage>
        <taxon>Eukaryota</taxon>
        <taxon>Metazoa</taxon>
        <taxon>Ecdysozoa</taxon>
        <taxon>Arthropoda</taxon>
        <taxon>Chelicerata</taxon>
        <taxon>Arachnida</taxon>
        <taxon>Acari</taxon>
        <taxon>Parasitiformes</taxon>
        <taxon>Ixodida</taxon>
        <taxon>Ixodoidea</taxon>
        <taxon>Ixodidae</taxon>
        <taxon>Ixodinae</taxon>
        <taxon>Ixodes</taxon>
    </lineage>
</organism>
<dbReference type="EMBL" id="GEGO01002095">
    <property type="protein sequence ID" value="JAR93309.1"/>
    <property type="molecule type" value="Transcribed_RNA"/>
</dbReference>
<dbReference type="InterPro" id="IPR028015">
    <property type="entry name" value="CCDC84-like"/>
</dbReference>
<name>A0A147BRB8_IXORI</name>
<sequence length="300" mass="34585">CDLCRVSHNVGKKHVYSKRHQETVKNVLAKYLRKIVEAKQYLKAPEVHDLLWEDGAKVWCYFCSTEVPKHERKVDAALSFRCHTFLLHLATPEHEAACKSFFWKNKINKSTIGRYLLDVSDITRCESLLKAAEEKYLEKMEKLHQKMVADMRRTDEWRAASQANLRLQQLPTSFGPSLPSEPGCSSWSAESHNSLHKEQMQPTPKGNIFSGARPPWLDDDDDDEPASGGPPAKRTCVGQISQKPIGPSLEDFKQHREAEKRKKLNPRRVGANFDHFSETSDEWLPSFGRVWNFGRRWQSR</sequence>
<feature type="compositionally biased region" description="Basic and acidic residues" evidence="1">
    <location>
        <begin position="250"/>
        <end position="260"/>
    </location>
</feature>
<evidence type="ECO:0000313" key="2">
    <source>
        <dbReference type="EMBL" id="JAR93309.1"/>
    </source>
</evidence>
<dbReference type="PANTHER" id="PTHR31198:SF1">
    <property type="entry name" value="CENTROSOMAL AT-AC SPLICING FACTOR"/>
    <property type="match status" value="1"/>
</dbReference>
<protein>
    <submittedName>
        <fullName evidence="2">Putative coiled coil protein</fullName>
    </submittedName>
</protein>
<dbReference type="AlphaFoldDB" id="A0A147BRB8"/>
<evidence type="ECO:0000256" key="1">
    <source>
        <dbReference type="SAM" id="MobiDB-lite"/>
    </source>
</evidence>
<feature type="region of interest" description="Disordered" evidence="1">
    <location>
        <begin position="171"/>
        <end position="274"/>
    </location>
</feature>
<accession>A0A147BRB8</accession>
<dbReference type="PANTHER" id="PTHR31198">
    <property type="entry name" value="COILED-COIL DOMAIN-CONTAINING PROTEIN 84"/>
    <property type="match status" value="1"/>
</dbReference>
<feature type="compositionally biased region" description="Polar residues" evidence="1">
    <location>
        <begin position="183"/>
        <end position="192"/>
    </location>
</feature>
<dbReference type="Pfam" id="PF14968">
    <property type="entry name" value="CCDC84"/>
    <property type="match status" value="2"/>
</dbReference>
<proteinExistence type="predicted"/>